<keyword evidence="2" id="KW-1185">Reference proteome</keyword>
<comment type="caution">
    <text evidence="1">The sequence shown here is derived from an EMBL/GenBank/DDBJ whole genome shotgun (WGS) entry which is preliminary data.</text>
</comment>
<accession>A0A7J7E402</accession>
<reference evidence="1 2" key="1">
    <citation type="journal article" date="2020" name="Mol. Biol. Evol.">
        <title>Interspecific Gene Flow and the Evolution of Specialization in Black and White Rhinoceros.</title>
        <authorList>
            <person name="Moodley Y."/>
            <person name="Westbury M.V."/>
            <person name="Russo I.M."/>
            <person name="Gopalakrishnan S."/>
            <person name="Rakotoarivelo A."/>
            <person name="Olsen R.A."/>
            <person name="Prost S."/>
            <person name="Tunstall T."/>
            <person name="Ryder O.A."/>
            <person name="Dalen L."/>
            <person name="Bruford M.W."/>
        </authorList>
    </citation>
    <scope>NUCLEOTIDE SEQUENCE [LARGE SCALE GENOMIC DNA]</scope>
    <source>
        <strain evidence="1">SBR-YM</strain>
        <tissue evidence="1">Skin</tissue>
    </source>
</reference>
<sequence length="153" mass="17215">MTLCCSYTILRMLDDGGFGFTFRDVHPYVPLQIFTAIFYVNMDITMLSQFTYYKLKNQKEKLFVFLVCCPLPRPAALHTRAMIEISGFVCGHISCIFYLGSPSSTIGNVSTLFVLCALINQTCFLTLFSTFGRCLEILRSAFGTNNVKVTVPN</sequence>
<protein>
    <submittedName>
        <fullName evidence="1">Uncharacterized protein</fullName>
    </submittedName>
</protein>
<proteinExistence type="predicted"/>
<dbReference type="AlphaFoldDB" id="A0A7J7E402"/>
<organism evidence="1 2">
    <name type="scientific">Diceros bicornis minor</name>
    <name type="common">South-central black rhinoceros</name>
    <dbReference type="NCBI Taxonomy" id="77932"/>
    <lineage>
        <taxon>Eukaryota</taxon>
        <taxon>Metazoa</taxon>
        <taxon>Chordata</taxon>
        <taxon>Craniata</taxon>
        <taxon>Vertebrata</taxon>
        <taxon>Euteleostomi</taxon>
        <taxon>Mammalia</taxon>
        <taxon>Eutheria</taxon>
        <taxon>Laurasiatheria</taxon>
        <taxon>Perissodactyla</taxon>
        <taxon>Rhinocerotidae</taxon>
        <taxon>Diceros</taxon>
    </lineage>
</organism>
<evidence type="ECO:0000313" key="1">
    <source>
        <dbReference type="EMBL" id="KAF5910508.1"/>
    </source>
</evidence>
<gene>
    <name evidence="1" type="ORF">HPG69_013358</name>
</gene>
<evidence type="ECO:0000313" key="2">
    <source>
        <dbReference type="Proteomes" id="UP000551758"/>
    </source>
</evidence>
<dbReference type="Proteomes" id="UP000551758">
    <property type="component" value="Unassembled WGS sequence"/>
</dbReference>
<dbReference type="EMBL" id="JACDTQ010004147">
    <property type="protein sequence ID" value="KAF5910508.1"/>
    <property type="molecule type" value="Genomic_DNA"/>
</dbReference>
<name>A0A7J7E402_DICBM</name>